<evidence type="ECO:0008006" key="4">
    <source>
        <dbReference type="Google" id="ProtNLM"/>
    </source>
</evidence>
<feature type="compositionally biased region" description="Basic residues" evidence="1">
    <location>
        <begin position="51"/>
        <end position="60"/>
    </location>
</feature>
<comment type="caution">
    <text evidence="2">The sequence shown here is derived from an EMBL/GenBank/DDBJ whole genome shotgun (WGS) entry which is preliminary data.</text>
</comment>
<sequence>MNHKEIVLRRQSKADLFEKIFESLSSDADLQDVSLDSTSCKAHQHAAGAKKGLKTPKPTKKSGFPVVDEIPESTP</sequence>
<keyword evidence="3" id="KW-1185">Reference proteome</keyword>
<dbReference type="Proteomes" id="UP001338137">
    <property type="component" value="Unassembled WGS sequence"/>
</dbReference>
<accession>A0ABU6GCN7</accession>
<evidence type="ECO:0000313" key="3">
    <source>
        <dbReference type="Proteomes" id="UP001338137"/>
    </source>
</evidence>
<proteinExistence type="predicted"/>
<name>A0ABU6GCN7_9BACL</name>
<evidence type="ECO:0000256" key="1">
    <source>
        <dbReference type="SAM" id="MobiDB-lite"/>
    </source>
</evidence>
<evidence type="ECO:0000313" key="2">
    <source>
        <dbReference type="EMBL" id="MEC0231917.1"/>
    </source>
</evidence>
<dbReference type="EMBL" id="JARLKY010000107">
    <property type="protein sequence ID" value="MEC0231917.1"/>
    <property type="molecule type" value="Genomic_DNA"/>
</dbReference>
<feature type="region of interest" description="Disordered" evidence="1">
    <location>
        <begin position="42"/>
        <end position="75"/>
    </location>
</feature>
<organism evidence="2 3">
    <name type="scientific">Paenibacillus alba</name>
    <dbReference type="NCBI Taxonomy" id="1197127"/>
    <lineage>
        <taxon>Bacteria</taxon>
        <taxon>Bacillati</taxon>
        <taxon>Bacillota</taxon>
        <taxon>Bacilli</taxon>
        <taxon>Bacillales</taxon>
        <taxon>Paenibacillaceae</taxon>
        <taxon>Paenibacillus</taxon>
    </lineage>
</organism>
<reference evidence="2 3" key="1">
    <citation type="submission" date="2023-03" db="EMBL/GenBank/DDBJ databases">
        <title>Bacillus Genome Sequencing.</title>
        <authorList>
            <person name="Dunlap C."/>
        </authorList>
    </citation>
    <scope>NUCLEOTIDE SEQUENCE [LARGE SCALE GENOMIC DNA]</scope>
    <source>
        <strain evidence="2 3">BD-533</strain>
    </source>
</reference>
<protein>
    <recommendedName>
        <fullName evidence="4">Transposase</fullName>
    </recommendedName>
</protein>
<gene>
    <name evidence="2" type="ORF">P4I72_32950</name>
</gene>
<dbReference type="RefSeq" id="WP_326076007.1">
    <property type="nucleotide sequence ID" value="NZ_JARLKY010000107.1"/>
</dbReference>